<protein>
    <recommendedName>
        <fullName evidence="17">CFEM domain-containing protein</fullName>
    </recommendedName>
</protein>
<keyword evidence="7" id="KW-0336">GPI-anchor</keyword>
<organism evidence="18 19">
    <name type="scientific">Sordaria macrospora</name>
    <dbReference type="NCBI Taxonomy" id="5147"/>
    <lineage>
        <taxon>Eukaryota</taxon>
        <taxon>Fungi</taxon>
        <taxon>Dikarya</taxon>
        <taxon>Ascomycota</taxon>
        <taxon>Pezizomycotina</taxon>
        <taxon>Sordariomycetes</taxon>
        <taxon>Sordariomycetidae</taxon>
        <taxon>Sordariales</taxon>
        <taxon>Sordariaceae</taxon>
        <taxon>Sordaria</taxon>
    </lineage>
</organism>
<keyword evidence="11" id="KW-0472">Membrane</keyword>
<dbReference type="GO" id="GO:0098552">
    <property type="term" value="C:side of membrane"/>
    <property type="evidence" value="ECO:0007669"/>
    <property type="project" value="UniProtKB-KW"/>
</dbReference>
<evidence type="ECO:0000256" key="3">
    <source>
        <dbReference type="ARBA" id="ARBA00010031"/>
    </source>
</evidence>
<dbReference type="PANTHER" id="PTHR37928:SF2">
    <property type="entry name" value="GPI ANCHORED CFEM DOMAIN PROTEIN (AFU_ORTHOLOGUE AFUA_6G10580)"/>
    <property type="match status" value="1"/>
</dbReference>
<evidence type="ECO:0000259" key="17">
    <source>
        <dbReference type="PROSITE" id="PS52012"/>
    </source>
</evidence>
<dbReference type="VEuPathDB" id="FungiDB:SMAC_09351"/>
<keyword evidence="13" id="KW-0325">Glycoprotein</keyword>
<dbReference type="PANTHER" id="PTHR37928">
    <property type="entry name" value="CFEM DOMAIN PROTEIN (AFU_ORTHOLOGUE AFUA_6G14090)"/>
    <property type="match status" value="1"/>
</dbReference>
<sequence length="93" mass="9639">MKFFLTIVSLAAGLVAAQSLDEIPECAQPCITDAVTSATTCSLDDYKCWCTTDNESAIVQAGTACVLAACGSDVAVNDVLPAVQQFCEEVNAS</sequence>
<evidence type="ECO:0000256" key="1">
    <source>
        <dbReference type="ARBA" id="ARBA00004609"/>
    </source>
</evidence>
<evidence type="ECO:0000256" key="9">
    <source>
        <dbReference type="ARBA" id="ARBA00022729"/>
    </source>
</evidence>
<dbReference type="InterPro" id="IPR008427">
    <property type="entry name" value="Extracellular_membr_CFEM_dom"/>
</dbReference>
<dbReference type="AlphaFoldDB" id="A0A8S8ZGZ5"/>
<accession>A0A8S8ZGZ5</accession>
<dbReference type="EMBL" id="NMPR01000137">
    <property type="protein sequence ID" value="KAA8629393.1"/>
    <property type="molecule type" value="Genomic_DNA"/>
</dbReference>
<feature type="domain" description="CFEM" evidence="17">
    <location>
        <begin position="1"/>
        <end position="93"/>
    </location>
</feature>
<evidence type="ECO:0000256" key="12">
    <source>
        <dbReference type="ARBA" id="ARBA00023157"/>
    </source>
</evidence>
<evidence type="ECO:0000313" key="18">
    <source>
        <dbReference type="EMBL" id="KAA8629393.1"/>
    </source>
</evidence>
<evidence type="ECO:0000313" key="19">
    <source>
        <dbReference type="Proteomes" id="UP000433876"/>
    </source>
</evidence>
<evidence type="ECO:0000256" key="2">
    <source>
        <dbReference type="ARBA" id="ARBA00004613"/>
    </source>
</evidence>
<feature type="chain" id="PRO_5035895492" description="CFEM domain-containing protein" evidence="16">
    <location>
        <begin position="18"/>
        <end position="93"/>
    </location>
</feature>
<keyword evidence="9 16" id="KW-0732">Signal</keyword>
<dbReference type="GO" id="GO:0005576">
    <property type="term" value="C:extracellular region"/>
    <property type="evidence" value="ECO:0007669"/>
    <property type="project" value="UniProtKB-SubCell"/>
</dbReference>
<keyword evidence="10 15" id="KW-0408">Iron</keyword>
<reference evidence="18 19" key="1">
    <citation type="submission" date="2017-07" db="EMBL/GenBank/DDBJ databases">
        <title>Genome sequence of the Sordaria macrospora wild type strain R19027.</title>
        <authorList>
            <person name="Nowrousian M."/>
            <person name="Teichert I."/>
            <person name="Kueck U."/>
        </authorList>
    </citation>
    <scope>NUCLEOTIDE SEQUENCE [LARGE SCALE GENOMIC DNA]</scope>
    <source>
        <strain evidence="18 19">R19027</strain>
        <tissue evidence="18">Mycelium</tissue>
    </source>
</reference>
<evidence type="ECO:0000256" key="10">
    <source>
        <dbReference type="ARBA" id="ARBA00023004"/>
    </source>
</evidence>
<evidence type="ECO:0000256" key="5">
    <source>
        <dbReference type="ARBA" id="ARBA00022525"/>
    </source>
</evidence>
<dbReference type="SMART" id="SM00747">
    <property type="entry name" value="CFEM"/>
    <property type="match status" value="1"/>
</dbReference>
<evidence type="ECO:0000256" key="11">
    <source>
        <dbReference type="ARBA" id="ARBA00023136"/>
    </source>
</evidence>
<proteinExistence type="inferred from homology"/>
<dbReference type="OMA" id="EIPACAQ"/>
<keyword evidence="8 15" id="KW-0479">Metal-binding</keyword>
<comment type="caution">
    <text evidence="18">The sequence shown here is derived from an EMBL/GenBank/DDBJ whole genome shotgun (WGS) entry which is preliminary data.</text>
</comment>
<dbReference type="InterPro" id="IPR051735">
    <property type="entry name" value="CFEM_domain"/>
</dbReference>
<dbReference type="Pfam" id="PF05730">
    <property type="entry name" value="CFEM"/>
    <property type="match status" value="1"/>
</dbReference>
<keyword evidence="14" id="KW-0449">Lipoprotein</keyword>
<comment type="subcellular location">
    <subcellularLocation>
        <location evidence="1">Cell membrane</location>
        <topology evidence="1">Lipid-anchor</topology>
        <topology evidence="1">GPI-anchor</topology>
    </subcellularLocation>
    <subcellularLocation>
        <location evidence="2">Secreted</location>
    </subcellularLocation>
</comment>
<evidence type="ECO:0000256" key="16">
    <source>
        <dbReference type="SAM" id="SignalP"/>
    </source>
</evidence>
<evidence type="ECO:0000256" key="4">
    <source>
        <dbReference type="ARBA" id="ARBA00022475"/>
    </source>
</evidence>
<evidence type="ECO:0000256" key="13">
    <source>
        <dbReference type="ARBA" id="ARBA00023180"/>
    </source>
</evidence>
<dbReference type="Proteomes" id="UP000433876">
    <property type="component" value="Unassembled WGS sequence"/>
</dbReference>
<keyword evidence="12 15" id="KW-1015">Disulfide bond</keyword>
<dbReference type="PROSITE" id="PS52012">
    <property type="entry name" value="CFEM"/>
    <property type="match status" value="1"/>
</dbReference>
<name>A0A8S8ZGZ5_SORMA</name>
<feature type="signal peptide" evidence="16">
    <location>
        <begin position="1"/>
        <end position="17"/>
    </location>
</feature>
<evidence type="ECO:0000256" key="14">
    <source>
        <dbReference type="ARBA" id="ARBA00023288"/>
    </source>
</evidence>
<evidence type="ECO:0000256" key="8">
    <source>
        <dbReference type="ARBA" id="ARBA00022723"/>
    </source>
</evidence>
<comment type="caution">
    <text evidence="15">Lacks conserved residue(s) required for the propagation of feature annotation.</text>
</comment>
<keyword evidence="4" id="KW-1003">Cell membrane</keyword>
<evidence type="ECO:0000256" key="15">
    <source>
        <dbReference type="PROSITE-ProRule" id="PRU01356"/>
    </source>
</evidence>
<keyword evidence="5" id="KW-0964">Secreted</keyword>
<feature type="disulfide bond" evidence="15">
    <location>
        <begin position="41"/>
        <end position="48"/>
    </location>
</feature>
<feature type="binding site" description="axial binding residue" evidence="15">
    <location>
        <position position="45"/>
    </location>
    <ligand>
        <name>heme</name>
        <dbReference type="ChEBI" id="CHEBI:30413"/>
    </ligand>
    <ligandPart>
        <name>Fe</name>
        <dbReference type="ChEBI" id="CHEBI:18248"/>
    </ligandPart>
</feature>
<dbReference type="GO" id="GO:0005886">
    <property type="term" value="C:plasma membrane"/>
    <property type="evidence" value="ECO:0007669"/>
    <property type="project" value="UniProtKB-SubCell"/>
</dbReference>
<evidence type="ECO:0000256" key="7">
    <source>
        <dbReference type="ARBA" id="ARBA00022622"/>
    </source>
</evidence>
<gene>
    <name evidence="18" type="ORF">SMACR_09351</name>
</gene>
<dbReference type="GO" id="GO:0046872">
    <property type="term" value="F:metal ion binding"/>
    <property type="evidence" value="ECO:0007669"/>
    <property type="project" value="UniProtKB-UniRule"/>
</dbReference>
<comment type="similarity">
    <text evidence="3">Belongs to the RBT5 family.</text>
</comment>
<keyword evidence="6 15" id="KW-0349">Heme</keyword>
<evidence type="ECO:0000256" key="6">
    <source>
        <dbReference type="ARBA" id="ARBA00022617"/>
    </source>
</evidence>